<dbReference type="PANTHER" id="PTHR32305">
    <property type="match status" value="1"/>
</dbReference>
<reference evidence="8" key="1">
    <citation type="journal article" date="2019" name="PLoS Negl. Trop. Dis.">
        <title>Revisiting the worldwide diversity of Leptospira species in the environment.</title>
        <authorList>
            <person name="Vincent A.T."/>
            <person name="Schiettekatte O."/>
            <person name="Bourhy P."/>
            <person name="Veyrier F.J."/>
            <person name="Picardeau M."/>
        </authorList>
    </citation>
    <scope>NUCLEOTIDE SEQUENCE [LARGE SCALE GENOMIC DNA]</scope>
    <source>
        <strain evidence="8">201800277</strain>
    </source>
</reference>
<dbReference type="Pfam" id="PF03534">
    <property type="entry name" value="SpvB"/>
    <property type="match status" value="1"/>
</dbReference>
<organism evidence="8 9">
    <name type="scientific">Leptospira brenneri</name>
    <dbReference type="NCBI Taxonomy" id="2023182"/>
    <lineage>
        <taxon>Bacteria</taxon>
        <taxon>Pseudomonadati</taxon>
        <taxon>Spirochaetota</taxon>
        <taxon>Spirochaetia</taxon>
        <taxon>Leptospirales</taxon>
        <taxon>Leptospiraceae</taxon>
        <taxon>Leptospira</taxon>
    </lineage>
</organism>
<sequence>MWDSFMVMRYFIFKLILIILFSFLFLSFLGGQKLPQQMPEVSVDSGGNATFSIPLEVPDGTGGLTPGLSLSYNSGGGNGLLGKGWSLSGLSFLKRDPSFGLKYDSSDHFESSDHGQLISSAGQNSVLYSKEESFFGFYPQGDFGLGPTEFIAFDKTGKRYTYGGTEASALTSSGSVRVWGLSEVREPHGETINYDWEVIRGELYLKKISYAGGKREVIFEYESRNDFIRNYYEKQLVIRDLRLNKIRFYSEGSHVHSYELTYLEQSITKSSLLTKIQFEKDNFFSLSTHQPLEFSYSQSHEGVLPRLASGAVTLSGGYGEEKDFGDRMIEFLKQVLYAAYSSKLENGNQGGFNAPWRGKGINHATSSAVIGGGLTAGTDSTATMNLVPRYNDQTEFIARYPLGNDNRDACHWGALACWAWAAGVKLVEVKLACTKFLFFNIDGCNNGMNTPEKISFATDFDGDGISEYSRFSGFMDNDNISIRTDDLKNNRSFVSPTFPIKYNTYYALGDIDGDTKSDFVFEKAGMLHVSFSNGSGLDSPVVFSNVLLNPYAQNYTLSENYIPRDYLVDINRDGRTDFLHFADDRISVYLSQGRSFQAEKIVWIGGNRNPKQETVQTDPFRIHRMNQFSDVDGDGIPEHVFIANINQPSEQSQLAELTARHLLEMNAAKAERQAIIDEILLVIGGKSVTEEVKTNLSLKVFLDDRPLYWTLVEAPGTATTEEKELLEKSIDKQFSEDVLNEMFARHNSEYNAEISKIRNVNLSGASYQIIVSKINLANGTMTQSLMDLPQSIVGYMGKNWLVDVNGDGLPDLVSFVNRNSHFNPFDYGVEDANTFYNEVKVVLNVGGKFDTSNIISNYIGTVVRPDRFAKGEDDNKKYTASYDFADVNEDGKIDFIVKEFRTNNFHIYFGDGNGQFSNRTQFAVDAEDISSAQFEDRNEDGILDFYYQYGKNSVTRQILSNTPQALGGLITKMINHIPGSETTIEYSWKKNIPGAVVKGGGNYNTSLPNLYPTMLVTKVSSVLGLGFPIEKTEYSYYNSRYKPGDIETSFNYGFESISERSFVAGVPRFKVVTNYLQNPNFPGYIGSIETFTGSDQLISMESLGYSIYQPHVGTKLRLQTSRSKNMYENGQLKDQVVSNTVYDSSHAYEPSIIEEDFNGRMTRSEISYGSNLAMQVLTQPIESKKTVNGTLVEHKKWTYTGVDLASESKLVGAGAWYSIFYSYDSLGNVASTTDSLGRTLSYEHGDVTRSKPTLTRNALGQTNKTTYDQKFDVELSMEDPNGNLTTYEYDEYGRKTFTYLDGNKVESIEYGFDGTLFTTKQTTHTDEGDVWTKEYKNLAGNVLKKESLVVEGIVSTTESVYDSLGRETQKSNSYFTGESPAWSYTFYYNQSEDSQERLKETIAATGEISRLVYGLRSTAVTTTNQSEVIRTETQNQDNWGRLTTKTSQGESMSYQYDNADRMTRIIDPGNGITEISYDIGGKKVRYSDSNSGTIIYTYNVAGDLLTQTDARGIVIRKEVDGLGRITKVYPGNETPVVYEYDAGNSVSSTNVIGKLTKVTDESGVTELAYDRKGNVVGEKRTIDDLQVLFQRTYDPFGRVKTITYPEGTLVRNHYTGTGQLAFLTMDSHDGNSLNHTVVSYEGPKVEDNKYYIERKTGNGIKTKIGYDPLRMRPQSLVTYLKDSSVEQSMKYEYDKRGNISAITDLINESRNQSFEYDHLNRVTKAIGKYGEENYNYHRNGNLLNKGAFTYSYDNGNHIHAVTRVNSPNTGIVGYTYDSMGNMTTRNGDTLVYNAQNKLKRIETDGGDQFDYTYDHSGMRIKKALQNSNTTTYSFGNFYEIHRSPGQQEKHTLYVIGVEGDMVAQYSRPDAILLNQMASNSWMVNPFCKDVNIDCDTYWKNRTNFALLSFLEDMNLYVDGKIREGHRAIPWVVLLGLLFWVVFKTKETNSEVDLDDRASRDIFGISILPNFTNYFQKQLPRYGTALLVVVFSFTTTAGCFPIFGGAEGETGTPIWLIGLGNGIPSDTPSVSDEPGQGGSGGGGGTSTGNARVSGMFFFHPDHLGSITMITDGNGNVLAGGERGGKSHITYKPYGEILRTDSYGPDITKFKYTGQEEDKESGLYYYKARYYDAMLGRFVSNDSQIFPTKEQGMNRMMYVEGNPMKWRDQTGNRISTPLAWGLMGAVAAKNFGISVEEGFLLGYGFGRGQQRNLNSSRFRNTLQNTLGKNGLLGWTANNFYSLRKIGSHLYKLNHDYIETGMGERRKNLTLFLEVACRSKNADQTTCRNLRIWNTISFKNEEERFTRTRDPFLGMWNFKVDPINESRVTEEDVGYKNTALIWNFYEAIVSCSNKEPDCYGNGMIRGWYIASMKW</sequence>
<dbReference type="EMBL" id="RQFP01000001">
    <property type="protein sequence ID" value="TGK95080.1"/>
    <property type="molecule type" value="Genomic_DNA"/>
</dbReference>
<dbReference type="InterPro" id="IPR013517">
    <property type="entry name" value="FG-GAP"/>
</dbReference>
<evidence type="ECO:0000256" key="6">
    <source>
        <dbReference type="SAM" id="MobiDB-lite"/>
    </source>
</evidence>
<keyword evidence="2" id="KW-0964">Secreted</keyword>
<dbReference type="Pfam" id="PF05593">
    <property type="entry name" value="RHS_repeat"/>
    <property type="match status" value="1"/>
</dbReference>
<evidence type="ECO:0000256" key="1">
    <source>
        <dbReference type="ARBA" id="ARBA00004613"/>
    </source>
</evidence>
<keyword evidence="9" id="KW-1185">Reference proteome</keyword>
<dbReference type="GO" id="GO:0005737">
    <property type="term" value="C:cytoplasm"/>
    <property type="evidence" value="ECO:0007669"/>
    <property type="project" value="InterPro"/>
</dbReference>
<gene>
    <name evidence="8" type="ORF">EHQ30_00040</name>
</gene>
<evidence type="ECO:0000313" key="9">
    <source>
        <dbReference type="Proteomes" id="UP000297891"/>
    </source>
</evidence>
<dbReference type="InterPro" id="IPR003284">
    <property type="entry name" value="Sal_SpvB"/>
</dbReference>
<dbReference type="Proteomes" id="UP000297891">
    <property type="component" value="Unassembled WGS sequence"/>
</dbReference>
<evidence type="ECO:0000259" key="7">
    <source>
        <dbReference type="Pfam" id="PF25023"/>
    </source>
</evidence>
<comment type="subcellular location">
    <subcellularLocation>
        <location evidence="1">Secreted</location>
    </subcellularLocation>
</comment>
<feature type="domain" description="Teneurin-like YD-shell" evidence="7">
    <location>
        <begin position="1673"/>
        <end position="1835"/>
    </location>
</feature>
<dbReference type="InterPro" id="IPR028994">
    <property type="entry name" value="Integrin_alpha_N"/>
</dbReference>
<evidence type="ECO:0000256" key="2">
    <source>
        <dbReference type="ARBA" id="ARBA00022525"/>
    </source>
</evidence>
<keyword evidence="4" id="KW-0677">Repeat</keyword>
<evidence type="ECO:0000256" key="4">
    <source>
        <dbReference type="ARBA" id="ARBA00022737"/>
    </source>
</evidence>
<dbReference type="PANTHER" id="PTHR32305:SF15">
    <property type="entry name" value="PROTEIN RHSA-RELATED"/>
    <property type="match status" value="1"/>
</dbReference>
<keyword evidence="3" id="KW-0732">Signal</keyword>
<dbReference type="GO" id="GO:0005576">
    <property type="term" value="C:extracellular region"/>
    <property type="evidence" value="ECO:0007669"/>
    <property type="project" value="UniProtKB-SubCell"/>
</dbReference>
<dbReference type="InterPro" id="IPR022385">
    <property type="entry name" value="Rhs_assc_core"/>
</dbReference>
<comment type="caution">
    <text evidence="8">The sequence shown here is derived from an EMBL/GenBank/DDBJ whole genome shotgun (WGS) entry which is preliminary data.</text>
</comment>
<dbReference type="NCBIfam" id="TIGR01643">
    <property type="entry name" value="YD_repeat_2x"/>
    <property type="match status" value="1"/>
</dbReference>
<dbReference type="OrthoDB" id="311748at2"/>
<dbReference type="SUPFAM" id="SSF69318">
    <property type="entry name" value="Integrin alpha N-terminal domain"/>
    <property type="match status" value="2"/>
</dbReference>
<proteinExistence type="predicted"/>
<feature type="region of interest" description="Disordered" evidence="6">
    <location>
        <begin position="2025"/>
        <end position="2044"/>
    </location>
</feature>
<evidence type="ECO:0000256" key="5">
    <source>
        <dbReference type="ARBA" id="ARBA00023026"/>
    </source>
</evidence>
<keyword evidence="5" id="KW-0843">Virulence</keyword>
<dbReference type="InterPro" id="IPR006530">
    <property type="entry name" value="YD"/>
</dbReference>
<dbReference type="NCBIfam" id="TIGR03696">
    <property type="entry name" value="Rhs_assc_core"/>
    <property type="match status" value="1"/>
</dbReference>
<dbReference type="InterPro" id="IPR031325">
    <property type="entry name" value="RHS_repeat"/>
</dbReference>
<feature type="domain" description="Teneurin-like YD-shell" evidence="7">
    <location>
        <begin position="2054"/>
        <end position="2146"/>
    </location>
</feature>
<dbReference type="InterPro" id="IPR050708">
    <property type="entry name" value="T6SS_VgrG/RHS"/>
</dbReference>
<name>A0A5F1Z6X5_9LEPT</name>
<accession>A0A5F1Z6X5</accession>
<feature type="compositionally biased region" description="Gly residues" evidence="6">
    <location>
        <begin position="2034"/>
        <end position="2044"/>
    </location>
</feature>
<dbReference type="Pfam" id="PF13517">
    <property type="entry name" value="FG-GAP_3"/>
    <property type="match status" value="1"/>
</dbReference>
<dbReference type="Gene3D" id="2.180.10.10">
    <property type="entry name" value="RHS repeat-associated core"/>
    <property type="match status" value="3"/>
</dbReference>
<dbReference type="Pfam" id="PF25023">
    <property type="entry name" value="TEN_YD-shell"/>
    <property type="match status" value="2"/>
</dbReference>
<dbReference type="InterPro" id="IPR056823">
    <property type="entry name" value="TEN-like_YD-shell"/>
</dbReference>
<evidence type="ECO:0000313" key="8">
    <source>
        <dbReference type="EMBL" id="TGK95080.1"/>
    </source>
</evidence>
<protein>
    <recommendedName>
        <fullName evidence="7">Teneurin-like YD-shell domain-containing protein</fullName>
    </recommendedName>
</protein>
<evidence type="ECO:0000256" key="3">
    <source>
        <dbReference type="ARBA" id="ARBA00022729"/>
    </source>
</evidence>